<comment type="caution">
    <text evidence="1">The sequence shown here is derived from an EMBL/GenBank/DDBJ whole genome shotgun (WGS) entry which is preliminary data.</text>
</comment>
<dbReference type="OrthoDB" id="193146at2"/>
<accession>A0A4Y8P7I4</accession>
<name>A0A4Y8P7I4_9BACT</name>
<keyword evidence="2" id="KW-1185">Reference proteome</keyword>
<dbReference type="AlphaFoldDB" id="A0A4Y8P7I4"/>
<dbReference type="RefSeq" id="WP_134440838.1">
    <property type="nucleotide sequence ID" value="NZ_CP065957.1"/>
</dbReference>
<sequence>MNELNSFLSHNSNYQTGEVIQKILWEKTIAKFHKILPAIPETLLTYESHPNSHAIESIFLEGKWLNLMVHPQSWPKKLLEIYFEDLLVLFPSLRSKTFSESNLQPVSLCQYVKGCKNKRMVLENRDCPFNCLGICALGTFQNKSFEGEFLNNVSIGYYLGLTKRQVIDRLKKANTYLRKEIKKTRAFYELISNKG</sequence>
<gene>
    <name evidence="1" type="ORF">A7Q10_02320</name>
</gene>
<evidence type="ECO:0000313" key="2">
    <source>
        <dbReference type="Proteomes" id="UP000297713"/>
    </source>
</evidence>
<proteinExistence type="predicted"/>
<dbReference type="EMBL" id="LXQC01000187">
    <property type="protein sequence ID" value="TFE66189.1"/>
    <property type="molecule type" value="Genomic_DNA"/>
</dbReference>
<evidence type="ECO:0000313" key="1">
    <source>
        <dbReference type="EMBL" id="TFE66189.1"/>
    </source>
</evidence>
<protein>
    <submittedName>
        <fullName evidence="1">Uncharacterized protein</fullName>
    </submittedName>
</protein>
<reference evidence="1 2" key="1">
    <citation type="submission" date="2016-05" db="EMBL/GenBank/DDBJ databases">
        <title>Diversity and Homogeneity among Thermoacidophilic Verrucomicrobia Methanotrophs Linked with Geographical Origin.</title>
        <authorList>
            <person name="Erikstad H.-A."/>
            <person name="Smestad N.B."/>
            <person name="Ceballos R.M."/>
            <person name="Birkeland N.-K."/>
        </authorList>
    </citation>
    <scope>NUCLEOTIDE SEQUENCE [LARGE SCALE GENOMIC DNA]</scope>
    <source>
        <strain evidence="1 2">Phi</strain>
    </source>
</reference>
<organism evidence="1 2">
    <name type="scientific">Methylacidiphilum caldifontis</name>
    <dbReference type="NCBI Taxonomy" id="2795386"/>
    <lineage>
        <taxon>Bacteria</taxon>
        <taxon>Pseudomonadati</taxon>
        <taxon>Verrucomicrobiota</taxon>
        <taxon>Methylacidiphilae</taxon>
        <taxon>Methylacidiphilales</taxon>
        <taxon>Methylacidiphilaceae</taxon>
        <taxon>Methylacidiphilum (ex Ratnadevi et al. 2023)</taxon>
    </lineage>
</organism>
<dbReference type="Proteomes" id="UP000297713">
    <property type="component" value="Unassembled WGS sequence"/>
</dbReference>